<feature type="domain" description="Amidohydrolase-related" evidence="2">
    <location>
        <begin position="72"/>
        <end position="395"/>
    </location>
</feature>
<dbReference type="EMBL" id="JBHSON010000059">
    <property type="protein sequence ID" value="MFC5750810.1"/>
    <property type="molecule type" value="Genomic_DNA"/>
</dbReference>
<evidence type="ECO:0000313" key="4">
    <source>
        <dbReference type="Proteomes" id="UP001596074"/>
    </source>
</evidence>
<organism evidence="3 4">
    <name type="scientific">Actinomadura rugatobispora</name>
    <dbReference type="NCBI Taxonomy" id="1994"/>
    <lineage>
        <taxon>Bacteria</taxon>
        <taxon>Bacillati</taxon>
        <taxon>Actinomycetota</taxon>
        <taxon>Actinomycetes</taxon>
        <taxon>Streptosporangiales</taxon>
        <taxon>Thermomonosporaceae</taxon>
        <taxon>Actinomadura</taxon>
    </lineage>
</organism>
<dbReference type="InterPro" id="IPR032465">
    <property type="entry name" value="ACMSD"/>
</dbReference>
<dbReference type="PANTHER" id="PTHR21240">
    <property type="entry name" value="2-AMINO-3-CARBOXYLMUCONATE-6-SEMIALDEHYDE DECARBOXYLASE"/>
    <property type="match status" value="1"/>
</dbReference>
<protein>
    <submittedName>
        <fullName evidence="3">Amidohydrolase family protein</fullName>
    </submittedName>
</protein>
<proteinExistence type="predicted"/>
<keyword evidence="4" id="KW-1185">Reference proteome</keyword>
<dbReference type="InterPro" id="IPR006680">
    <property type="entry name" value="Amidohydro-rel"/>
</dbReference>
<keyword evidence="1" id="KW-0456">Lyase</keyword>
<reference evidence="4" key="1">
    <citation type="journal article" date="2019" name="Int. J. Syst. Evol. Microbiol.">
        <title>The Global Catalogue of Microorganisms (GCM) 10K type strain sequencing project: providing services to taxonomists for standard genome sequencing and annotation.</title>
        <authorList>
            <consortium name="The Broad Institute Genomics Platform"/>
            <consortium name="The Broad Institute Genome Sequencing Center for Infectious Disease"/>
            <person name="Wu L."/>
            <person name="Ma J."/>
        </authorList>
    </citation>
    <scope>NUCLEOTIDE SEQUENCE [LARGE SCALE GENOMIC DNA]</scope>
    <source>
        <strain evidence="4">KCTC 42087</strain>
    </source>
</reference>
<dbReference type="SUPFAM" id="SSF51556">
    <property type="entry name" value="Metallo-dependent hydrolases"/>
    <property type="match status" value="1"/>
</dbReference>
<dbReference type="Pfam" id="PF04909">
    <property type="entry name" value="Amidohydro_2"/>
    <property type="match status" value="1"/>
</dbReference>
<accession>A0ABW1ABW9</accession>
<dbReference type="Proteomes" id="UP001596074">
    <property type="component" value="Unassembled WGS sequence"/>
</dbReference>
<dbReference type="PANTHER" id="PTHR21240:SF28">
    <property type="entry name" value="ISO-OROTATE DECARBOXYLASE (EUROFUNG)"/>
    <property type="match status" value="1"/>
</dbReference>
<name>A0ABW1ABW9_9ACTN</name>
<dbReference type="Gene3D" id="3.20.20.140">
    <property type="entry name" value="Metal-dependent hydrolases"/>
    <property type="match status" value="1"/>
</dbReference>
<dbReference type="InterPro" id="IPR032466">
    <property type="entry name" value="Metal_Hydrolase"/>
</dbReference>
<gene>
    <name evidence="3" type="ORF">ACFPZN_34775</name>
</gene>
<dbReference type="RefSeq" id="WP_378286576.1">
    <property type="nucleotide sequence ID" value="NZ_JBHSON010000059.1"/>
</dbReference>
<comment type="caution">
    <text evidence="3">The sequence shown here is derived from an EMBL/GenBank/DDBJ whole genome shotgun (WGS) entry which is preliminary data.</text>
</comment>
<sequence length="404" mass="44782">MDRTNLDWMISVDDHVLEPPDVWQGRVAARYRDRAPRLVSDGDGERWVYDGRDVPTSGLSAVVGRDSTEFSPEAMSYRDMRPGCYDPVARAEDMNLDGVIASLCFPSFPRFCGQIFYEAEDKELALECVRAYNDWMIEDWCGAVPGRFIPMAIMPLWDPALAVGEIERTAAKGARAVAFSENPAPLGLPTIHDPSRYWDPVLKAAADNELVVCMHVGSSSQLPRISPDAPVLANMSWGSVRTAGAMLEWLFSGKFQEIPRLKIALSEGSIGWIPYFLQRAEQVLTTQKYWAGRGVRFDPAGGTAGMGSNPAVDLDAIDIWRDYREHIFGCFIDDAAGIGLLDMVGEDNIMIETDYPHSDSTWPGSLKLAGQRLGHLPAETQYKIMRGNAERLFRFTPAEPPATA</sequence>
<evidence type="ECO:0000256" key="1">
    <source>
        <dbReference type="ARBA" id="ARBA00023239"/>
    </source>
</evidence>
<evidence type="ECO:0000259" key="2">
    <source>
        <dbReference type="Pfam" id="PF04909"/>
    </source>
</evidence>
<evidence type="ECO:0000313" key="3">
    <source>
        <dbReference type="EMBL" id="MFC5750810.1"/>
    </source>
</evidence>